<keyword evidence="3" id="KW-1185">Reference proteome</keyword>
<protein>
    <recommendedName>
        <fullName evidence="4">Lipoprotein</fullName>
    </recommendedName>
</protein>
<organism evidence="2 3">
    <name type="scientific">Stenotrophomonas oahuensis</name>
    <dbReference type="NCBI Taxonomy" id="3003271"/>
    <lineage>
        <taxon>Bacteria</taxon>
        <taxon>Pseudomonadati</taxon>
        <taxon>Pseudomonadota</taxon>
        <taxon>Gammaproteobacteria</taxon>
        <taxon>Lysobacterales</taxon>
        <taxon>Lysobacteraceae</taxon>
        <taxon>Stenotrophomonas</taxon>
    </lineage>
</organism>
<gene>
    <name evidence="2" type="ORF">PDM29_09290</name>
</gene>
<reference evidence="2 3" key="1">
    <citation type="submission" date="2022-12" db="EMBL/GenBank/DDBJ databases">
        <title>Two new species, Stenotrophomonas aracearum and Stenotrophomonas oahuensis, isolated from Anthurium (Araceae family) in Hawaii.</title>
        <authorList>
            <person name="Chunag S.C."/>
            <person name="Dobhal S."/>
            <person name="Alvarez A."/>
            <person name="Arif M."/>
        </authorList>
    </citation>
    <scope>NUCLEOTIDE SEQUENCE [LARGE SCALE GENOMIC DNA]</scope>
    <source>
        <strain evidence="2 3">A5586</strain>
    </source>
</reference>
<evidence type="ECO:0000313" key="2">
    <source>
        <dbReference type="EMBL" id="WNH54447.1"/>
    </source>
</evidence>
<sequence length="246" mass="26535">MNSLKLPLLIAGCLLSASIHAAQDDVDDVGKWLNERTMQAAREDSAPGPASAEREGTYRVIPLAELEAPEEVKQGFRDEIAQSKVKVKRASVGEIPSVAEMTASLPKVVLASEALRSRLRSPPTDLQATLLGTAELIGMEPSGALDGVLHTGLTRFYRLEDIGIVEFNENHFRAPGSTITVIAEMQNLRVNGVPGRLDRIADSQGRSRATLNWAGESKLYTLIATGEGDVQRKAEVLQQIAAAVRD</sequence>
<dbReference type="RefSeq" id="WP_311193539.1">
    <property type="nucleotide sequence ID" value="NZ_CP115541.1"/>
</dbReference>
<dbReference type="Proteomes" id="UP001302072">
    <property type="component" value="Chromosome"/>
</dbReference>
<evidence type="ECO:0000256" key="1">
    <source>
        <dbReference type="SAM" id="SignalP"/>
    </source>
</evidence>
<dbReference type="EMBL" id="CP115541">
    <property type="protein sequence ID" value="WNH54447.1"/>
    <property type="molecule type" value="Genomic_DNA"/>
</dbReference>
<feature type="chain" id="PRO_5045112388" description="Lipoprotein" evidence="1">
    <location>
        <begin position="22"/>
        <end position="246"/>
    </location>
</feature>
<evidence type="ECO:0000313" key="3">
    <source>
        <dbReference type="Proteomes" id="UP001302072"/>
    </source>
</evidence>
<proteinExistence type="predicted"/>
<evidence type="ECO:0008006" key="4">
    <source>
        <dbReference type="Google" id="ProtNLM"/>
    </source>
</evidence>
<keyword evidence="1" id="KW-0732">Signal</keyword>
<name>A0ABY9YU65_9GAMM</name>
<accession>A0ABY9YU65</accession>
<feature type="signal peptide" evidence="1">
    <location>
        <begin position="1"/>
        <end position="21"/>
    </location>
</feature>